<feature type="domain" description="C2H2-type" evidence="3">
    <location>
        <begin position="228"/>
        <end position="251"/>
    </location>
</feature>
<dbReference type="HOGENOM" id="CLU_490166_0_0_1"/>
<organism evidence="4 5">
    <name type="scientific">Serendipita vermifera MAFF 305830</name>
    <dbReference type="NCBI Taxonomy" id="933852"/>
    <lineage>
        <taxon>Eukaryota</taxon>
        <taxon>Fungi</taxon>
        <taxon>Dikarya</taxon>
        <taxon>Basidiomycota</taxon>
        <taxon>Agaricomycotina</taxon>
        <taxon>Agaricomycetes</taxon>
        <taxon>Sebacinales</taxon>
        <taxon>Serendipitaceae</taxon>
        <taxon>Serendipita</taxon>
    </lineage>
</organism>
<keyword evidence="2" id="KW-0812">Transmembrane</keyword>
<keyword evidence="2" id="KW-0472">Membrane</keyword>
<keyword evidence="5" id="KW-1185">Reference proteome</keyword>
<feature type="domain" description="C2H2-type" evidence="3">
    <location>
        <begin position="257"/>
        <end position="282"/>
    </location>
</feature>
<gene>
    <name evidence="4" type="ORF">M408DRAFT_296370</name>
</gene>
<dbReference type="SMART" id="SM00355">
    <property type="entry name" value="ZnF_C2H2"/>
    <property type="match status" value="2"/>
</dbReference>
<name>A0A0C3B0J8_SERVB</name>
<dbReference type="InterPro" id="IPR013087">
    <property type="entry name" value="Znf_C2H2_type"/>
</dbReference>
<evidence type="ECO:0000313" key="5">
    <source>
        <dbReference type="Proteomes" id="UP000054097"/>
    </source>
</evidence>
<evidence type="ECO:0000256" key="2">
    <source>
        <dbReference type="SAM" id="Phobius"/>
    </source>
</evidence>
<evidence type="ECO:0000313" key="4">
    <source>
        <dbReference type="EMBL" id="KIM30285.1"/>
    </source>
</evidence>
<proteinExistence type="predicted"/>
<sequence length="556" mass="61943">MLNDSTKCSRHPEARAVTPPLHAAPTATGHSHGPNLFPTVHMPQHFAPSASYIDAHCDNPHHHGGWHCPYDSVNSTFPHTYPYSFPPLGVSGPGGGYGMANGPVPDLDTIISLHGVSRSEDSAFGTPSTERTLYTPSVSPNCTIYPSEPTNSSESMRQQSVLKSCISNDPDILRLAEIVTRDKFLVQPPEDLLIAQFYSIKRVPGTSQPKSNKKKATANVRPVNLLEYNCLWCIKWIGYSKEKARNHILSHLEIKNARCQEPGCNWSSVRRSDLVRHLQVTHNQSKSGKKSGGPMRATPSFLELQGVYKFNTETILANAESCSTSPSYYQPDLMQWITYIPDTNENRPMSTAHSQVCPETHTWCCGKRLVLLVSSPSVIFYMPEYNVCLSKRAEHFNSDQIESNTFQYSELGSFLCLPFLLFVLLSFVLPTFAYDSIVKTQKNDPLRSARLEILRTKQLRLYLSFPFLPHSSFPPDLPSFEHALAGPSRRGHHPNNSAVALYSCGHVSQPACRYSSLFNSYDRTSTSYVVASASASTAHLELSHDRVLIDQSRKQS</sequence>
<reference evidence="5" key="2">
    <citation type="submission" date="2015-01" db="EMBL/GenBank/DDBJ databases">
        <title>Evolutionary Origins and Diversification of the Mycorrhizal Mutualists.</title>
        <authorList>
            <consortium name="DOE Joint Genome Institute"/>
            <consortium name="Mycorrhizal Genomics Consortium"/>
            <person name="Kohler A."/>
            <person name="Kuo A."/>
            <person name="Nagy L.G."/>
            <person name="Floudas D."/>
            <person name="Copeland A."/>
            <person name="Barry K.W."/>
            <person name="Cichocki N."/>
            <person name="Veneault-Fourrey C."/>
            <person name="LaButti K."/>
            <person name="Lindquist E.A."/>
            <person name="Lipzen A."/>
            <person name="Lundell T."/>
            <person name="Morin E."/>
            <person name="Murat C."/>
            <person name="Riley R."/>
            <person name="Ohm R."/>
            <person name="Sun H."/>
            <person name="Tunlid A."/>
            <person name="Henrissat B."/>
            <person name="Grigoriev I.V."/>
            <person name="Hibbett D.S."/>
            <person name="Martin F."/>
        </authorList>
    </citation>
    <scope>NUCLEOTIDE SEQUENCE [LARGE SCALE GENOMIC DNA]</scope>
    <source>
        <strain evidence="5">MAFF 305830</strain>
    </source>
</reference>
<dbReference type="Proteomes" id="UP000054097">
    <property type="component" value="Unassembled WGS sequence"/>
</dbReference>
<dbReference type="EMBL" id="KN824285">
    <property type="protein sequence ID" value="KIM30285.1"/>
    <property type="molecule type" value="Genomic_DNA"/>
</dbReference>
<accession>A0A0C3B0J8</accession>
<keyword evidence="2" id="KW-1133">Transmembrane helix</keyword>
<protein>
    <recommendedName>
        <fullName evidence="3">C2H2-type domain-containing protein</fullName>
    </recommendedName>
</protein>
<dbReference type="AlphaFoldDB" id="A0A0C3B0J8"/>
<feature type="transmembrane region" description="Helical" evidence="2">
    <location>
        <begin position="411"/>
        <end position="434"/>
    </location>
</feature>
<reference evidence="4 5" key="1">
    <citation type="submission" date="2014-04" db="EMBL/GenBank/DDBJ databases">
        <authorList>
            <consortium name="DOE Joint Genome Institute"/>
            <person name="Kuo A."/>
            <person name="Zuccaro A."/>
            <person name="Kohler A."/>
            <person name="Nagy L.G."/>
            <person name="Floudas D."/>
            <person name="Copeland A."/>
            <person name="Barry K.W."/>
            <person name="Cichocki N."/>
            <person name="Veneault-Fourrey C."/>
            <person name="LaButti K."/>
            <person name="Lindquist E.A."/>
            <person name="Lipzen A."/>
            <person name="Lundell T."/>
            <person name="Morin E."/>
            <person name="Murat C."/>
            <person name="Sun H."/>
            <person name="Tunlid A."/>
            <person name="Henrissat B."/>
            <person name="Grigoriev I.V."/>
            <person name="Hibbett D.S."/>
            <person name="Martin F."/>
            <person name="Nordberg H.P."/>
            <person name="Cantor M.N."/>
            <person name="Hua S.X."/>
        </authorList>
    </citation>
    <scope>NUCLEOTIDE SEQUENCE [LARGE SCALE GENOMIC DNA]</scope>
    <source>
        <strain evidence="4 5">MAFF 305830</strain>
    </source>
</reference>
<evidence type="ECO:0000256" key="1">
    <source>
        <dbReference type="SAM" id="MobiDB-lite"/>
    </source>
</evidence>
<evidence type="ECO:0000259" key="3">
    <source>
        <dbReference type="SMART" id="SM00355"/>
    </source>
</evidence>
<feature type="region of interest" description="Disordered" evidence="1">
    <location>
        <begin position="1"/>
        <end position="33"/>
    </location>
</feature>